<dbReference type="Pfam" id="PF20434">
    <property type="entry name" value="BD-FAE"/>
    <property type="match status" value="1"/>
</dbReference>
<dbReference type="Gene3D" id="3.40.50.1820">
    <property type="entry name" value="alpha/beta hydrolase"/>
    <property type="match status" value="1"/>
</dbReference>
<dbReference type="SUPFAM" id="SSF53474">
    <property type="entry name" value="alpha/beta-Hydrolases"/>
    <property type="match status" value="1"/>
</dbReference>
<evidence type="ECO:0000256" key="1">
    <source>
        <dbReference type="ARBA" id="ARBA00022801"/>
    </source>
</evidence>
<feature type="domain" description="BD-FAE-like" evidence="3">
    <location>
        <begin position="37"/>
        <end position="232"/>
    </location>
</feature>
<proteinExistence type="predicted"/>
<protein>
    <submittedName>
        <fullName evidence="4">Carboxylesterase</fullName>
        <ecNumber evidence="4">3.1.1.1</ecNumber>
    </submittedName>
</protein>
<keyword evidence="5" id="KW-1185">Reference proteome</keyword>
<name>A0A5C5XCQ7_9PLAN</name>
<dbReference type="InterPro" id="IPR029058">
    <property type="entry name" value="AB_hydrolase_fold"/>
</dbReference>
<dbReference type="GO" id="GO:0106435">
    <property type="term" value="F:carboxylesterase activity"/>
    <property type="evidence" value="ECO:0007669"/>
    <property type="project" value="UniProtKB-EC"/>
</dbReference>
<dbReference type="EC" id="3.1.1.1" evidence="4"/>
<keyword evidence="1 4" id="KW-0378">Hydrolase</keyword>
<dbReference type="PANTHER" id="PTHR48081:SF33">
    <property type="entry name" value="KYNURENINE FORMAMIDASE"/>
    <property type="match status" value="1"/>
</dbReference>
<sequence length="280" mass="30803" precursor="true">MKTLLILMLWASVATATEFQVDRDINYAGTENRQQTLDLYRPSTGQKHPVMIWIHGGGWRAGDKGSVQHKPQAFVDRGFVFVSVGYRLIPDVTLDQMTGDIALAIHWVHEHAEQYKIDTTKVFVAGHSAGAHLAALVCTDSTYLKAAGLSLGDIIGCIPVDTAVYDAHKQISDQSPVRSALYRAAFGNDEQSQRRFSPITHVAQGQGIPPFLILHVASRPDSTQQSQEFANSLKTAGIHAELHAALGKDHGSINRDLGLRDDVPTNVIFNFLDRQLKVEE</sequence>
<evidence type="ECO:0000256" key="2">
    <source>
        <dbReference type="SAM" id="SignalP"/>
    </source>
</evidence>
<dbReference type="EMBL" id="SJPG01000001">
    <property type="protein sequence ID" value="TWT60760.1"/>
    <property type="molecule type" value="Genomic_DNA"/>
</dbReference>
<dbReference type="AlphaFoldDB" id="A0A5C5XCQ7"/>
<evidence type="ECO:0000259" key="3">
    <source>
        <dbReference type="Pfam" id="PF20434"/>
    </source>
</evidence>
<dbReference type="InterPro" id="IPR050300">
    <property type="entry name" value="GDXG_lipolytic_enzyme"/>
</dbReference>
<dbReference type="RefSeq" id="WP_146502843.1">
    <property type="nucleotide sequence ID" value="NZ_SJPG01000001.1"/>
</dbReference>
<feature type="signal peptide" evidence="2">
    <location>
        <begin position="1"/>
        <end position="16"/>
    </location>
</feature>
<dbReference type="OrthoDB" id="265201at2"/>
<evidence type="ECO:0000313" key="5">
    <source>
        <dbReference type="Proteomes" id="UP000316095"/>
    </source>
</evidence>
<accession>A0A5C5XCQ7</accession>
<keyword evidence="2" id="KW-0732">Signal</keyword>
<dbReference type="PANTHER" id="PTHR48081">
    <property type="entry name" value="AB HYDROLASE SUPERFAMILY PROTEIN C4A8.06C"/>
    <property type="match status" value="1"/>
</dbReference>
<gene>
    <name evidence="4" type="ORF">Pan54_14870</name>
</gene>
<organism evidence="4 5">
    <name type="scientific">Rubinisphaera italica</name>
    <dbReference type="NCBI Taxonomy" id="2527969"/>
    <lineage>
        <taxon>Bacteria</taxon>
        <taxon>Pseudomonadati</taxon>
        <taxon>Planctomycetota</taxon>
        <taxon>Planctomycetia</taxon>
        <taxon>Planctomycetales</taxon>
        <taxon>Planctomycetaceae</taxon>
        <taxon>Rubinisphaera</taxon>
    </lineage>
</organism>
<dbReference type="Proteomes" id="UP000316095">
    <property type="component" value="Unassembled WGS sequence"/>
</dbReference>
<feature type="chain" id="PRO_5022992907" evidence="2">
    <location>
        <begin position="17"/>
        <end position="280"/>
    </location>
</feature>
<comment type="caution">
    <text evidence="4">The sequence shown here is derived from an EMBL/GenBank/DDBJ whole genome shotgun (WGS) entry which is preliminary data.</text>
</comment>
<reference evidence="4 5" key="1">
    <citation type="submission" date="2019-02" db="EMBL/GenBank/DDBJ databases">
        <title>Deep-cultivation of Planctomycetes and their phenomic and genomic characterization uncovers novel biology.</title>
        <authorList>
            <person name="Wiegand S."/>
            <person name="Jogler M."/>
            <person name="Boedeker C."/>
            <person name="Pinto D."/>
            <person name="Vollmers J."/>
            <person name="Rivas-Marin E."/>
            <person name="Kohn T."/>
            <person name="Peeters S.H."/>
            <person name="Heuer A."/>
            <person name="Rast P."/>
            <person name="Oberbeckmann S."/>
            <person name="Bunk B."/>
            <person name="Jeske O."/>
            <person name="Meyerdierks A."/>
            <person name="Storesund J.E."/>
            <person name="Kallscheuer N."/>
            <person name="Luecker S."/>
            <person name="Lage O.M."/>
            <person name="Pohl T."/>
            <person name="Merkel B.J."/>
            <person name="Hornburger P."/>
            <person name="Mueller R.-W."/>
            <person name="Bruemmer F."/>
            <person name="Labrenz M."/>
            <person name="Spormann A.M."/>
            <person name="Op Den Camp H."/>
            <person name="Overmann J."/>
            <person name="Amann R."/>
            <person name="Jetten M.S.M."/>
            <person name="Mascher T."/>
            <person name="Medema M.H."/>
            <person name="Devos D.P."/>
            <person name="Kaster A.-K."/>
            <person name="Ovreas L."/>
            <person name="Rohde M."/>
            <person name="Galperin M.Y."/>
            <person name="Jogler C."/>
        </authorList>
    </citation>
    <scope>NUCLEOTIDE SEQUENCE [LARGE SCALE GENOMIC DNA]</scope>
    <source>
        <strain evidence="4 5">Pan54</strain>
    </source>
</reference>
<dbReference type="InterPro" id="IPR049492">
    <property type="entry name" value="BD-FAE-like_dom"/>
</dbReference>
<evidence type="ECO:0000313" key="4">
    <source>
        <dbReference type="EMBL" id="TWT60760.1"/>
    </source>
</evidence>